<evidence type="ECO:0000313" key="8">
    <source>
        <dbReference type="EMBL" id="CCX12320.1"/>
    </source>
</evidence>
<dbReference type="SUPFAM" id="SSF49599">
    <property type="entry name" value="TRAF domain-like"/>
    <property type="match status" value="2"/>
</dbReference>
<dbReference type="PROSITE" id="PS50089">
    <property type="entry name" value="ZF_RING_2"/>
    <property type="match status" value="1"/>
</dbReference>
<evidence type="ECO:0000256" key="3">
    <source>
        <dbReference type="ARBA" id="ARBA00022833"/>
    </source>
</evidence>
<dbReference type="SMART" id="SM00184">
    <property type="entry name" value="RING"/>
    <property type="match status" value="1"/>
</dbReference>
<feature type="zinc finger region" description="TRAF-type" evidence="4">
    <location>
        <begin position="162"/>
        <end position="206"/>
    </location>
</feature>
<dbReference type="Pfam" id="PF13923">
    <property type="entry name" value="zf-C3HC4_2"/>
    <property type="match status" value="1"/>
</dbReference>
<dbReference type="OMA" id="PLTTICG"/>
<evidence type="ECO:0000256" key="5">
    <source>
        <dbReference type="SAM" id="MobiDB-lite"/>
    </source>
</evidence>
<dbReference type="Gene3D" id="3.30.40.10">
    <property type="entry name" value="Zinc/RING finger domain, C3HC4 (zinc finger)"/>
    <property type="match status" value="3"/>
</dbReference>
<evidence type="ECO:0000256" key="1">
    <source>
        <dbReference type="ARBA" id="ARBA00022723"/>
    </source>
</evidence>
<proteinExistence type="predicted"/>
<evidence type="ECO:0000256" key="4">
    <source>
        <dbReference type="PROSITE-ProRule" id="PRU00207"/>
    </source>
</evidence>
<dbReference type="InterPro" id="IPR017907">
    <property type="entry name" value="Znf_RING_CS"/>
</dbReference>
<dbReference type="InterPro" id="IPR013083">
    <property type="entry name" value="Znf_RING/FYVE/PHD"/>
</dbReference>
<evidence type="ECO:0000259" key="7">
    <source>
        <dbReference type="PROSITE" id="PS50145"/>
    </source>
</evidence>
<gene>
    <name evidence="8" type="ORF">PCON_11914</name>
</gene>
<protein>
    <submittedName>
        <fullName evidence="8">Similar to TNF receptor-associated factor 5 acc. no. O00463</fullName>
    </submittedName>
</protein>
<keyword evidence="3 4" id="KW-0862">Zinc</keyword>
<dbReference type="PROSITE" id="PS50145">
    <property type="entry name" value="ZF_TRAF"/>
    <property type="match status" value="1"/>
</dbReference>
<accession>U4L765</accession>
<dbReference type="PANTHER" id="PTHR10131">
    <property type="entry name" value="TNF RECEPTOR ASSOCIATED FACTOR"/>
    <property type="match status" value="1"/>
</dbReference>
<dbReference type="GO" id="GO:0008270">
    <property type="term" value="F:zinc ion binding"/>
    <property type="evidence" value="ECO:0007669"/>
    <property type="project" value="UniProtKB-KW"/>
</dbReference>
<reference evidence="8 9" key="1">
    <citation type="journal article" date="2013" name="PLoS Genet.">
        <title>The genome and development-dependent transcriptomes of Pyronema confluens: a window into fungal evolution.</title>
        <authorList>
            <person name="Traeger S."/>
            <person name="Altegoer F."/>
            <person name="Freitag M."/>
            <person name="Gabaldon T."/>
            <person name="Kempken F."/>
            <person name="Kumar A."/>
            <person name="Marcet-Houben M."/>
            <person name="Poggeler S."/>
            <person name="Stajich J.E."/>
            <person name="Nowrousian M."/>
        </authorList>
    </citation>
    <scope>NUCLEOTIDE SEQUENCE [LARGE SCALE GENOMIC DNA]</scope>
    <source>
        <strain evidence="9">CBS 100304</strain>
        <tissue evidence="8">Vegetative mycelium</tissue>
    </source>
</reference>
<feature type="domain" description="RING-type" evidence="6">
    <location>
        <begin position="29"/>
        <end position="67"/>
    </location>
</feature>
<dbReference type="InterPro" id="IPR001841">
    <property type="entry name" value="Znf_RING"/>
</dbReference>
<evidence type="ECO:0000259" key="6">
    <source>
        <dbReference type="PROSITE" id="PS50089"/>
    </source>
</evidence>
<evidence type="ECO:0000256" key="2">
    <source>
        <dbReference type="ARBA" id="ARBA00022771"/>
    </source>
</evidence>
<sequence>MSATPPQETHPLDFRTLLYPLPPDENLSCPICRSPLLDPVTTICRHTFCRDCLSGAMGVSPTCPVDRSPIGDGDIQIAPVLIGNLVGDLIVLCPNASEGCTESVQRNMVEAHWRGCGFGMVECGGCGERIRRKDWEQGGCGHKMVECGYCAEEVRGVDLAEHEEVCPQLSAPCEHCLLEFPRDKIKQHTTTCDEAIVNCEAITVGCPWSGRRREGGEHAISCAFTYLKPVLLEHASRIATLENENKLLRRKIDIIMPTRSLEEEERTESGLDQQTIQILTEQEHVRNDVQRIFAVLQDMELKQTMLTMHMSENMRTREEVAMIGAAVNDLRSQIHGLHLLTLRRQAGTGPNNQGGSLPVRRVGDANPGGDRVKL</sequence>
<dbReference type="SUPFAM" id="SSF57850">
    <property type="entry name" value="RING/U-box"/>
    <property type="match status" value="1"/>
</dbReference>
<feature type="region of interest" description="Disordered" evidence="5">
    <location>
        <begin position="345"/>
        <end position="374"/>
    </location>
</feature>
<dbReference type="eggNOG" id="KOG0297">
    <property type="taxonomic scope" value="Eukaryota"/>
</dbReference>
<dbReference type="InterPro" id="IPR001293">
    <property type="entry name" value="Znf_TRAF"/>
</dbReference>
<dbReference type="Pfam" id="PF02176">
    <property type="entry name" value="zf-TRAF"/>
    <property type="match status" value="1"/>
</dbReference>
<keyword evidence="2 4" id="KW-0863">Zinc-finger</keyword>
<dbReference type="OrthoDB" id="1630758at2759"/>
<dbReference type="Proteomes" id="UP000018144">
    <property type="component" value="Unassembled WGS sequence"/>
</dbReference>
<dbReference type="PANTHER" id="PTHR10131:SF94">
    <property type="entry name" value="TNF RECEPTOR-ASSOCIATED FACTOR 4"/>
    <property type="match status" value="1"/>
</dbReference>
<dbReference type="EMBL" id="HF935697">
    <property type="protein sequence ID" value="CCX12320.1"/>
    <property type="molecule type" value="Genomic_DNA"/>
</dbReference>
<dbReference type="AlphaFoldDB" id="U4L765"/>
<keyword evidence="1 4" id="KW-0479">Metal-binding</keyword>
<keyword evidence="8" id="KW-0675">Receptor</keyword>
<feature type="domain" description="TRAF-type" evidence="7">
    <location>
        <begin position="162"/>
        <end position="206"/>
    </location>
</feature>
<name>U4L765_PYROM</name>
<organism evidence="8 9">
    <name type="scientific">Pyronema omphalodes (strain CBS 100304)</name>
    <name type="common">Pyronema confluens</name>
    <dbReference type="NCBI Taxonomy" id="1076935"/>
    <lineage>
        <taxon>Eukaryota</taxon>
        <taxon>Fungi</taxon>
        <taxon>Dikarya</taxon>
        <taxon>Ascomycota</taxon>
        <taxon>Pezizomycotina</taxon>
        <taxon>Pezizomycetes</taxon>
        <taxon>Pezizales</taxon>
        <taxon>Pyronemataceae</taxon>
        <taxon>Pyronema</taxon>
    </lineage>
</organism>
<keyword evidence="9" id="KW-1185">Reference proteome</keyword>
<dbReference type="STRING" id="1076935.U4L765"/>
<evidence type="ECO:0000313" key="9">
    <source>
        <dbReference type="Proteomes" id="UP000018144"/>
    </source>
</evidence>
<dbReference type="PROSITE" id="PS00518">
    <property type="entry name" value="ZF_RING_1"/>
    <property type="match status" value="1"/>
</dbReference>